<evidence type="ECO:0000313" key="2">
    <source>
        <dbReference type="EMBL" id="GHP14799.1"/>
    </source>
</evidence>
<evidence type="ECO:0000256" key="1">
    <source>
        <dbReference type="SAM" id="SignalP"/>
    </source>
</evidence>
<comment type="caution">
    <text evidence="2">The sequence shown here is derived from an EMBL/GenBank/DDBJ whole genome shotgun (WGS) entry which is preliminary data.</text>
</comment>
<sequence>MKKTPMTILLTLLFCTVVILSGVHSQSQDDASAANPSFVSKSFRGNWYGNQTEFTFYKNGVRTASPTTNYVRSGNYFVFGPTDMDGWHAFGTPNTQDVTVARVTQKNVAGFTQPVLETYRVKHPDFSPHQVYYYTRNSTDVMKAMSGTISRVPKANVEGFNIE</sequence>
<reference evidence="2 3" key="1">
    <citation type="journal article" date="2021" name="Int. J. Syst. Evol. Microbiol.">
        <title>Lentilactobacillus fungorum sp. nov., isolated from spent mushroom substrates.</title>
        <authorList>
            <person name="Tohno M."/>
            <person name="Tanizawa Y."/>
            <person name="Kojima Y."/>
            <person name="Sakamoto M."/>
            <person name="Ohkuma M."/>
            <person name="Kobayashi H."/>
        </authorList>
    </citation>
    <scope>NUCLEOTIDE SEQUENCE [LARGE SCALE GENOMIC DNA]</scope>
    <source>
        <strain evidence="2 3">YK48G</strain>
    </source>
</reference>
<gene>
    <name evidence="2" type="ORF">YK48G_22240</name>
</gene>
<feature type="chain" id="PRO_5046928482" evidence="1">
    <location>
        <begin position="26"/>
        <end position="163"/>
    </location>
</feature>
<feature type="signal peptide" evidence="1">
    <location>
        <begin position="1"/>
        <end position="25"/>
    </location>
</feature>
<accession>A0ABQ3W624</accession>
<protein>
    <submittedName>
        <fullName evidence="2">Uncharacterized protein</fullName>
    </submittedName>
</protein>
<dbReference type="EMBL" id="BNJR01000017">
    <property type="protein sequence ID" value="GHP14799.1"/>
    <property type="molecule type" value="Genomic_DNA"/>
</dbReference>
<organism evidence="2 3">
    <name type="scientific">Lentilactobacillus fungorum</name>
    <dbReference type="NCBI Taxonomy" id="2201250"/>
    <lineage>
        <taxon>Bacteria</taxon>
        <taxon>Bacillati</taxon>
        <taxon>Bacillota</taxon>
        <taxon>Bacilli</taxon>
        <taxon>Lactobacillales</taxon>
        <taxon>Lactobacillaceae</taxon>
        <taxon>Lentilactobacillus</taxon>
    </lineage>
</organism>
<dbReference type="RefSeq" id="WP_203630780.1">
    <property type="nucleotide sequence ID" value="NZ_BNJR01000017.1"/>
</dbReference>
<evidence type="ECO:0000313" key="3">
    <source>
        <dbReference type="Proteomes" id="UP000604765"/>
    </source>
</evidence>
<dbReference type="Proteomes" id="UP000604765">
    <property type="component" value="Unassembled WGS sequence"/>
</dbReference>
<keyword evidence="3" id="KW-1185">Reference proteome</keyword>
<keyword evidence="1" id="KW-0732">Signal</keyword>
<name>A0ABQ3W624_9LACO</name>
<proteinExistence type="predicted"/>